<dbReference type="Proteomes" id="UP000276282">
    <property type="component" value="Unassembled WGS sequence"/>
</dbReference>
<protein>
    <submittedName>
        <fullName evidence="1">Uncharacterized protein DUF4249</fullName>
    </submittedName>
</protein>
<dbReference type="RefSeq" id="WP_121346377.1">
    <property type="nucleotide sequence ID" value="NZ_RBLG01000003.1"/>
</dbReference>
<organism evidence="1 2">
    <name type="scientific">Gillisia mitskevichiae</name>
    <dbReference type="NCBI Taxonomy" id="270921"/>
    <lineage>
        <taxon>Bacteria</taxon>
        <taxon>Pseudomonadati</taxon>
        <taxon>Bacteroidota</taxon>
        <taxon>Flavobacteriia</taxon>
        <taxon>Flavobacteriales</taxon>
        <taxon>Flavobacteriaceae</taxon>
        <taxon>Gillisia</taxon>
    </lineage>
</organism>
<accession>A0A495PJ92</accession>
<keyword evidence="2" id="KW-1185">Reference proteome</keyword>
<name>A0A495PJ92_9FLAO</name>
<evidence type="ECO:0000313" key="2">
    <source>
        <dbReference type="Proteomes" id="UP000276282"/>
    </source>
</evidence>
<gene>
    <name evidence="1" type="ORF">BC962_2565</name>
</gene>
<dbReference type="Pfam" id="PF14054">
    <property type="entry name" value="DUF4249"/>
    <property type="match status" value="1"/>
</dbReference>
<sequence length="269" mass="30848">MKLLNNISVLILLLFCFSCEEVVDIDLQESKPRLVVEASMIWEKDSTGNLQIINLSTTTPYFNSEYSPARDASIIITTSSGETFNFLEENPGIYVNSNFLPALYQEYEITIIYEDEKYTGRETMIPVVHLEKVEQTLNGGFSGDEIELKAYYTDPVEIPNYYLFKFLYEDLSLQIYNDEFTNGNRTFAYFSDEDLAIGDTVNFEIQGISERFYEYLYILSSQAGESNGGPFQTQPTTVRGNIINESNPDNFAFGYFRLSQSDNLEYTIQ</sequence>
<reference evidence="1 2" key="1">
    <citation type="submission" date="2018-10" db="EMBL/GenBank/DDBJ databases">
        <title>Genomic Encyclopedia of Archaeal and Bacterial Type Strains, Phase II (KMG-II): from individual species to whole genera.</title>
        <authorList>
            <person name="Goeker M."/>
        </authorList>
    </citation>
    <scope>NUCLEOTIDE SEQUENCE [LARGE SCALE GENOMIC DNA]</scope>
    <source>
        <strain evidence="1 2">DSM 19839</strain>
    </source>
</reference>
<dbReference type="InterPro" id="IPR025345">
    <property type="entry name" value="DUF4249"/>
</dbReference>
<dbReference type="OrthoDB" id="1430047at2"/>
<evidence type="ECO:0000313" key="1">
    <source>
        <dbReference type="EMBL" id="RKS50791.1"/>
    </source>
</evidence>
<dbReference type="EMBL" id="RBLG01000003">
    <property type="protein sequence ID" value="RKS50791.1"/>
    <property type="molecule type" value="Genomic_DNA"/>
</dbReference>
<dbReference type="AlphaFoldDB" id="A0A495PJ92"/>
<comment type="caution">
    <text evidence="1">The sequence shown here is derived from an EMBL/GenBank/DDBJ whole genome shotgun (WGS) entry which is preliminary data.</text>
</comment>
<proteinExistence type="predicted"/>